<dbReference type="GO" id="GO:0005975">
    <property type="term" value="P:carbohydrate metabolic process"/>
    <property type="evidence" value="ECO:0007669"/>
    <property type="project" value="InterPro"/>
</dbReference>
<dbReference type="PANTHER" id="PTHR34216:SF3">
    <property type="entry name" value="POLY-BETA-1,6-N-ACETYL-D-GLUCOSAMINE N-DEACETYLASE"/>
    <property type="match status" value="1"/>
</dbReference>
<reference evidence="4 5" key="1">
    <citation type="submission" date="2020-08" db="EMBL/GenBank/DDBJ databases">
        <title>Sequencing the genomes of 1000 actinobacteria strains.</title>
        <authorList>
            <person name="Klenk H.-P."/>
        </authorList>
    </citation>
    <scope>NUCLEOTIDE SEQUENCE [LARGE SCALE GENOMIC DNA]</scope>
    <source>
        <strain evidence="4 5">DSM 45823</strain>
    </source>
</reference>
<dbReference type="SUPFAM" id="SSF88713">
    <property type="entry name" value="Glycoside hydrolase/deacetylase"/>
    <property type="match status" value="1"/>
</dbReference>
<gene>
    <name evidence="4" type="ORF">HNR21_006243</name>
</gene>
<organism evidence="4 5">
    <name type="scientific">Thermomonospora cellulosilytica</name>
    <dbReference type="NCBI Taxonomy" id="1411118"/>
    <lineage>
        <taxon>Bacteria</taxon>
        <taxon>Bacillati</taxon>
        <taxon>Actinomycetota</taxon>
        <taxon>Actinomycetes</taxon>
        <taxon>Streptosporangiales</taxon>
        <taxon>Thermomonosporaceae</taxon>
        <taxon>Thermomonospora</taxon>
    </lineage>
</organism>
<dbReference type="RefSeq" id="WP_312881439.1">
    <property type="nucleotide sequence ID" value="NZ_JACJII010000001.1"/>
</dbReference>
<dbReference type="Pfam" id="PF01522">
    <property type="entry name" value="Polysacc_deac_1"/>
    <property type="match status" value="1"/>
</dbReference>
<feature type="domain" description="NodB homology" evidence="3">
    <location>
        <begin position="63"/>
        <end position="262"/>
    </location>
</feature>
<proteinExistence type="predicted"/>
<comment type="caution">
    <text evidence="4">The sequence shown here is derived from an EMBL/GenBank/DDBJ whole genome shotgun (WGS) entry which is preliminary data.</text>
</comment>
<accession>A0A7W3N4E8</accession>
<keyword evidence="5" id="KW-1185">Reference proteome</keyword>
<dbReference type="PANTHER" id="PTHR34216">
    <property type="match status" value="1"/>
</dbReference>
<evidence type="ECO:0000313" key="5">
    <source>
        <dbReference type="Proteomes" id="UP000539313"/>
    </source>
</evidence>
<dbReference type="GO" id="GO:0005576">
    <property type="term" value="C:extracellular region"/>
    <property type="evidence" value="ECO:0007669"/>
    <property type="project" value="UniProtKB-SubCell"/>
</dbReference>
<dbReference type="InterPro" id="IPR011330">
    <property type="entry name" value="Glyco_hydro/deAcase_b/a-brl"/>
</dbReference>
<evidence type="ECO:0000256" key="1">
    <source>
        <dbReference type="ARBA" id="ARBA00004613"/>
    </source>
</evidence>
<keyword evidence="2" id="KW-0732">Signal</keyword>
<dbReference type="PROSITE" id="PS51677">
    <property type="entry name" value="NODB"/>
    <property type="match status" value="1"/>
</dbReference>
<protein>
    <submittedName>
        <fullName evidence="4">Peptidoglycan/xylan/chitin deacetylase (PgdA/CDA1 family)</fullName>
    </submittedName>
</protein>
<dbReference type="AlphaFoldDB" id="A0A7W3N4E8"/>
<dbReference type="EMBL" id="JACJII010000001">
    <property type="protein sequence ID" value="MBA9007361.1"/>
    <property type="molecule type" value="Genomic_DNA"/>
</dbReference>
<dbReference type="InterPro" id="IPR051398">
    <property type="entry name" value="Polysacch_Deacetylase"/>
</dbReference>
<evidence type="ECO:0000259" key="3">
    <source>
        <dbReference type="PROSITE" id="PS51677"/>
    </source>
</evidence>
<dbReference type="Proteomes" id="UP000539313">
    <property type="component" value="Unassembled WGS sequence"/>
</dbReference>
<comment type="subcellular location">
    <subcellularLocation>
        <location evidence="1">Secreted</location>
    </subcellularLocation>
</comment>
<name>A0A7W3N4E8_9ACTN</name>
<dbReference type="CDD" id="cd10918">
    <property type="entry name" value="CE4_NodB_like_5s_6s"/>
    <property type="match status" value="1"/>
</dbReference>
<evidence type="ECO:0000256" key="2">
    <source>
        <dbReference type="ARBA" id="ARBA00022729"/>
    </source>
</evidence>
<dbReference type="GO" id="GO:0016810">
    <property type="term" value="F:hydrolase activity, acting on carbon-nitrogen (but not peptide) bonds"/>
    <property type="evidence" value="ECO:0007669"/>
    <property type="project" value="InterPro"/>
</dbReference>
<dbReference type="Gene3D" id="3.20.20.370">
    <property type="entry name" value="Glycoside hydrolase/deacetylase"/>
    <property type="match status" value="1"/>
</dbReference>
<dbReference type="InterPro" id="IPR002509">
    <property type="entry name" value="NODB_dom"/>
</dbReference>
<sequence length="262" mass="28254">MSAVPVLMYHSVNPRPPAATRRLAVHPDAFAEQMALLADRGFTPVTVSALAAAMRGAGALPARPVAITFDDGYADFHEHALPVLADRGFTATVFVTTGWLADAGETAAGRPLDRMLAWSQVREAAGEGVEIGGHSHSHPQLDQLPGPALADELIRSKDLLEQRLGRPVATMAYPYGYSSRRVRRAVAAAGYRSACAVANRLPRGENVLALPRLTVRWGMGPEAFARVVHGTALTRTYAVDRALTRGYAVVRRVRYAARRAVR</sequence>
<evidence type="ECO:0000313" key="4">
    <source>
        <dbReference type="EMBL" id="MBA9007361.1"/>
    </source>
</evidence>